<keyword evidence="2" id="KW-1185">Reference proteome</keyword>
<accession>A0A4T0UP53</accession>
<organism evidence="1 2">
    <name type="scientific">Crenobacter intestini</name>
    <dbReference type="NCBI Taxonomy" id="2563443"/>
    <lineage>
        <taxon>Bacteria</taxon>
        <taxon>Pseudomonadati</taxon>
        <taxon>Pseudomonadota</taxon>
        <taxon>Betaproteobacteria</taxon>
        <taxon>Neisseriales</taxon>
        <taxon>Neisseriaceae</taxon>
        <taxon>Crenobacter</taxon>
    </lineage>
</organism>
<dbReference type="EMBL" id="STGJ01000014">
    <property type="protein sequence ID" value="TIC80311.1"/>
    <property type="molecule type" value="Genomic_DNA"/>
</dbReference>
<evidence type="ECO:0000313" key="1">
    <source>
        <dbReference type="EMBL" id="TIC80311.1"/>
    </source>
</evidence>
<reference evidence="1 2" key="1">
    <citation type="submission" date="2019-04" db="EMBL/GenBank/DDBJ databases">
        <title>Crenobacter sp. nov.</title>
        <authorList>
            <person name="Shi S."/>
        </authorList>
    </citation>
    <scope>NUCLEOTIDE SEQUENCE [LARGE SCALE GENOMIC DNA]</scope>
    <source>
        <strain evidence="1 2">GY 70310</strain>
    </source>
</reference>
<sequence>MTDWHQVDMAGDVGTQLQIPRSKNRIRAVSQAVHQFFGAHGRDALFSYKNKDDSSFGLDDYFYFHRPEMISIRCRRKHEILSMPYIFSDVNLSAKNSYKLFVADFYSESAIRILDQVLESGPVRGLEQKLVFEHVRPCKSILEELRVRIDVADEDSLNDFFEERLLVAILTKEENELVNKTRVDGKSIMSHMPDNGGIFARYVAANVENDAGIQLYMPNEAHRSKLIASQFPLL</sequence>
<evidence type="ECO:0000313" key="2">
    <source>
        <dbReference type="Proteomes" id="UP000308891"/>
    </source>
</evidence>
<protein>
    <submittedName>
        <fullName evidence="1">Uncharacterized protein</fullName>
    </submittedName>
</protein>
<dbReference type="RefSeq" id="WP_136554581.1">
    <property type="nucleotide sequence ID" value="NZ_STGJ01000014.1"/>
</dbReference>
<dbReference type="AlphaFoldDB" id="A0A4T0UP53"/>
<proteinExistence type="predicted"/>
<gene>
    <name evidence="1" type="ORF">E5K04_12460</name>
</gene>
<comment type="caution">
    <text evidence="1">The sequence shown here is derived from an EMBL/GenBank/DDBJ whole genome shotgun (WGS) entry which is preliminary data.</text>
</comment>
<dbReference type="Proteomes" id="UP000308891">
    <property type="component" value="Unassembled WGS sequence"/>
</dbReference>
<name>A0A4T0UP53_9NEIS</name>